<dbReference type="PANTHER" id="PTHR12992:SF11">
    <property type="entry name" value="MITOCHONDRIAL COENZYME A DIPHOSPHATASE NUDT8"/>
    <property type="match status" value="1"/>
</dbReference>
<evidence type="ECO:0000256" key="5">
    <source>
        <dbReference type="ARBA" id="ARBA00022842"/>
    </source>
</evidence>
<evidence type="ECO:0000256" key="4">
    <source>
        <dbReference type="ARBA" id="ARBA00022801"/>
    </source>
</evidence>
<evidence type="ECO:0000256" key="3">
    <source>
        <dbReference type="ARBA" id="ARBA00022723"/>
    </source>
</evidence>
<dbReference type="CDD" id="cd03426">
    <property type="entry name" value="NUDIX_CoAse_Nudt7"/>
    <property type="match status" value="1"/>
</dbReference>
<gene>
    <name evidence="8" type="ORF">Desgi_1438</name>
</gene>
<evidence type="ECO:0000256" key="1">
    <source>
        <dbReference type="ARBA" id="ARBA00001936"/>
    </source>
</evidence>
<dbReference type="GO" id="GO:0010945">
    <property type="term" value="F:coenzyme A diphosphatase activity"/>
    <property type="evidence" value="ECO:0007669"/>
    <property type="project" value="InterPro"/>
</dbReference>
<dbReference type="RefSeq" id="WP_006522726.1">
    <property type="nucleotide sequence ID" value="NC_021184.1"/>
</dbReference>
<evidence type="ECO:0000256" key="6">
    <source>
        <dbReference type="ARBA" id="ARBA00023211"/>
    </source>
</evidence>
<dbReference type="PROSITE" id="PS51462">
    <property type="entry name" value="NUDIX"/>
    <property type="match status" value="1"/>
</dbReference>
<organism evidence="8 9">
    <name type="scientific">Desulfoscipio gibsoniae DSM 7213</name>
    <dbReference type="NCBI Taxonomy" id="767817"/>
    <lineage>
        <taxon>Bacteria</taxon>
        <taxon>Bacillati</taxon>
        <taxon>Bacillota</taxon>
        <taxon>Clostridia</taxon>
        <taxon>Eubacteriales</taxon>
        <taxon>Desulfallaceae</taxon>
        <taxon>Desulfoscipio</taxon>
    </lineage>
</organism>
<evidence type="ECO:0000259" key="7">
    <source>
        <dbReference type="PROSITE" id="PS51462"/>
    </source>
</evidence>
<proteinExistence type="predicted"/>
<dbReference type="SUPFAM" id="SSF55811">
    <property type="entry name" value="Nudix"/>
    <property type="match status" value="1"/>
</dbReference>
<dbReference type="KEGG" id="dgi:Desgi_1438"/>
<keyword evidence="3" id="KW-0479">Metal-binding</keyword>
<comment type="cofactor">
    <cofactor evidence="1">
        <name>Mn(2+)</name>
        <dbReference type="ChEBI" id="CHEBI:29035"/>
    </cofactor>
</comment>
<sequence>MNENKIMQKLNNGKLDLMDKNNYLVSEVLLPLVYSTGGLEILFEVRSQHLNRQPGEICFPGGKVEENELSQPGSAAVREAAEELGLSTGDITTIGALDVLVTPMGTLIYPFVGRILSPGNIAPNRGEVAEVFTVPLSFFQFNPPQVSKVEVATRYSKDFPLHRVPETYRGDWTKRWSYPTYIYEYKNYFIWGMTANILHHFLSAIIE</sequence>
<keyword evidence="9" id="KW-1185">Reference proteome</keyword>
<evidence type="ECO:0000256" key="2">
    <source>
        <dbReference type="ARBA" id="ARBA00001946"/>
    </source>
</evidence>
<dbReference type="EMBL" id="CP003273">
    <property type="protein sequence ID" value="AGL00936.1"/>
    <property type="molecule type" value="Genomic_DNA"/>
</dbReference>
<dbReference type="OrthoDB" id="9802805at2"/>
<dbReference type="Proteomes" id="UP000013520">
    <property type="component" value="Chromosome"/>
</dbReference>
<dbReference type="Gene3D" id="3.90.79.10">
    <property type="entry name" value="Nucleoside Triphosphate Pyrophosphohydrolase"/>
    <property type="match status" value="1"/>
</dbReference>
<dbReference type="InterPro" id="IPR045121">
    <property type="entry name" value="CoAse"/>
</dbReference>
<keyword evidence="6" id="KW-0464">Manganese</keyword>
<name>R4KMS9_9FIRM</name>
<evidence type="ECO:0000313" key="8">
    <source>
        <dbReference type="EMBL" id="AGL00936.1"/>
    </source>
</evidence>
<dbReference type="InterPro" id="IPR000086">
    <property type="entry name" value="NUDIX_hydrolase_dom"/>
</dbReference>
<evidence type="ECO:0000313" key="9">
    <source>
        <dbReference type="Proteomes" id="UP000013520"/>
    </source>
</evidence>
<dbReference type="HOGENOM" id="CLU_040940_5_2_9"/>
<dbReference type="InterPro" id="IPR015797">
    <property type="entry name" value="NUDIX_hydrolase-like_dom_sf"/>
</dbReference>
<accession>R4KMS9</accession>
<keyword evidence="4 8" id="KW-0378">Hydrolase</keyword>
<dbReference type="GO" id="GO:0046872">
    <property type="term" value="F:metal ion binding"/>
    <property type="evidence" value="ECO:0007669"/>
    <property type="project" value="UniProtKB-KW"/>
</dbReference>
<dbReference type="eggNOG" id="COG0494">
    <property type="taxonomic scope" value="Bacteria"/>
</dbReference>
<protein>
    <submittedName>
        <fullName evidence="8">NTP pyrophosphohydrolase</fullName>
    </submittedName>
</protein>
<dbReference type="PANTHER" id="PTHR12992">
    <property type="entry name" value="NUDIX HYDROLASE"/>
    <property type="match status" value="1"/>
</dbReference>
<comment type="cofactor">
    <cofactor evidence="2">
        <name>Mg(2+)</name>
        <dbReference type="ChEBI" id="CHEBI:18420"/>
    </cofactor>
</comment>
<dbReference type="Pfam" id="PF00293">
    <property type="entry name" value="NUDIX"/>
    <property type="match status" value="1"/>
</dbReference>
<dbReference type="STRING" id="767817.Desgi_1438"/>
<dbReference type="AlphaFoldDB" id="R4KMS9"/>
<keyword evidence="5" id="KW-0460">Magnesium</keyword>
<feature type="domain" description="Nudix hydrolase" evidence="7">
    <location>
        <begin position="22"/>
        <end position="157"/>
    </location>
</feature>
<reference evidence="8 9" key="1">
    <citation type="submission" date="2012-01" db="EMBL/GenBank/DDBJ databases">
        <title>Complete sequence of Desulfotomaculum gibsoniae DSM 7213.</title>
        <authorList>
            <consortium name="US DOE Joint Genome Institute"/>
            <person name="Lucas S."/>
            <person name="Han J."/>
            <person name="Lapidus A."/>
            <person name="Cheng J.-F."/>
            <person name="Goodwin L."/>
            <person name="Pitluck S."/>
            <person name="Peters L."/>
            <person name="Ovchinnikova G."/>
            <person name="Teshima H."/>
            <person name="Detter J.C."/>
            <person name="Han C."/>
            <person name="Tapia R."/>
            <person name="Land M."/>
            <person name="Hauser L."/>
            <person name="Kyrpides N."/>
            <person name="Ivanova N."/>
            <person name="Pagani I."/>
            <person name="Parshina S."/>
            <person name="Plugge C."/>
            <person name="Muyzer G."/>
            <person name="Kuever J."/>
            <person name="Ivanova A."/>
            <person name="Nazina T."/>
            <person name="Klenk H.-P."/>
            <person name="Brambilla E."/>
            <person name="Spring S."/>
            <person name="Stams A.F."/>
            <person name="Woyke T."/>
        </authorList>
    </citation>
    <scope>NUCLEOTIDE SEQUENCE [LARGE SCALE GENOMIC DNA]</scope>
    <source>
        <strain evidence="8 9">DSM 7213</strain>
    </source>
</reference>